<name>A0A1B6G5E1_9HEMI</name>
<evidence type="ECO:0000313" key="2">
    <source>
        <dbReference type="EMBL" id="JAS57654.1"/>
    </source>
</evidence>
<proteinExistence type="predicted"/>
<comment type="subcellular location">
    <subcellularLocation>
        <location evidence="1">Virion</location>
    </subcellularLocation>
</comment>
<sequence>FNFDLNHPERFFEDNPIALVDEGARDVFGGQVGTKDWTDDYFRATYQGRAREHFPQNRDLGKAVSAAEYLLFNYFGLIPATMTPKIFLDTWLSALAVVEVGDGVFVYPTGTAKLTVGNLPEGAQCPEMRYIQNSGLDDTTATYSSNEENRTFNSASVIEWFQLMRNMLAPPSDRATQTEAVRQICFAIDSCFRCMIKEPYRVSEHIAIRGSRSYTGVTGSELTKDIPPPHASFLRYVQKNFSQNQSLGITRLLVSMSAVLDAKDSKAIKGWLAATHMLSLGGTGLGLIDWFFKMVKDSNKPASYCLGFFNYGDLMLSVARLTHWGKISAGQVTWRWCRLINEEYLAMYSTKNNRQMTCICALITVKCDAHTLEDYVQFNNFRSVIDSVRNDAYVISGF</sequence>
<dbReference type="EMBL" id="GECZ01012115">
    <property type="protein sequence ID" value="JAS57654.1"/>
    <property type="molecule type" value="Transcribed_RNA"/>
</dbReference>
<dbReference type="Pfam" id="PF03216">
    <property type="entry name" value="Rhabdo_ncap_2"/>
    <property type="match status" value="1"/>
</dbReference>
<evidence type="ECO:0000256" key="1">
    <source>
        <dbReference type="ARBA" id="ARBA00004328"/>
    </source>
</evidence>
<dbReference type="InterPro" id="IPR004902">
    <property type="entry name" value="Rhabdo_ncap_2"/>
</dbReference>
<protein>
    <submittedName>
        <fullName evidence="2">Uncharacterized protein</fullName>
    </submittedName>
</protein>
<dbReference type="AlphaFoldDB" id="A0A1B6G5E1"/>
<gene>
    <name evidence="2" type="ORF">g.11622</name>
</gene>
<organism evidence="2">
    <name type="scientific">Cuerna arida</name>
    <dbReference type="NCBI Taxonomy" id="1464854"/>
    <lineage>
        <taxon>Eukaryota</taxon>
        <taxon>Metazoa</taxon>
        <taxon>Ecdysozoa</taxon>
        <taxon>Arthropoda</taxon>
        <taxon>Hexapoda</taxon>
        <taxon>Insecta</taxon>
        <taxon>Pterygota</taxon>
        <taxon>Neoptera</taxon>
        <taxon>Paraneoptera</taxon>
        <taxon>Hemiptera</taxon>
        <taxon>Auchenorrhyncha</taxon>
        <taxon>Membracoidea</taxon>
        <taxon>Cicadellidae</taxon>
        <taxon>Cicadellinae</taxon>
        <taxon>Proconiini</taxon>
        <taxon>Cuerna</taxon>
    </lineage>
</organism>
<reference evidence="2" key="1">
    <citation type="submission" date="2015-11" db="EMBL/GenBank/DDBJ databases">
        <title>De novo transcriptome assembly of four potential Pierce s Disease insect vectors from Arizona vineyards.</title>
        <authorList>
            <person name="Tassone E.E."/>
        </authorList>
    </citation>
    <scope>NUCLEOTIDE SEQUENCE</scope>
</reference>
<accession>A0A1B6G5E1</accession>
<feature type="non-terminal residue" evidence="2">
    <location>
        <position position="398"/>
    </location>
</feature>
<feature type="non-terminal residue" evidence="2">
    <location>
        <position position="1"/>
    </location>
</feature>